<dbReference type="AlphaFoldDB" id="A0A502I091"/>
<dbReference type="RefSeq" id="WP_140667459.1">
    <property type="nucleotide sequence ID" value="NZ_RCZE01000004.1"/>
</dbReference>
<gene>
    <name evidence="1" type="ORF">EAH78_10355</name>
</gene>
<accession>A0A502I091</accession>
<organism evidence="1 2">
    <name type="scientific">Pseudomonas arsenicoxydans</name>
    <dbReference type="NCBI Taxonomy" id="702115"/>
    <lineage>
        <taxon>Bacteria</taxon>
        <taxon>Pseudomonadati</taxon>
        <taxon>Pseudomonadota</taxon>
        <taxon>Gammaproteobacteria</taxon>
        <taxon>Pseudomonadales</taxon>
        <taxon>Pseudomonadaceae</taxon>
        <taxon>Pseudomonas</taxon>
    </lineage>
</organism>
<evidence type="ECO:0000313" key="1">
    <source>
        <dbReference type="EMBL" id="TPG79052.1"/>
    </source>
</evidence>
<comment type="caution">
    <text evidence="1">The sequence shown here is derived from an EMBL/GenBank/DDBJ whole genome shotgun (WGS) entry which is preliminary data.</text>
</comment>
<dbReference type="Proteomes" id="UP000317933">
    <property type="component" value="Unassembled WGS sequence"/>
</dbReference>
<reference evidence="1 2" key="1">
    <citation type="journal article" date="2019" name="Environ. Microbiol.">
        <title>Species interactions and distinct microbial communities in high Arctic permafrost affected cryosols are associated with the CH4 and CO2 gas fluxes.</title>
        <authorList>
            <person name="Altshuler I."/>
            <person name="Hamel J."/>
            <person name="Turney S."/>
            <person name="Magnuson E."/>
            <person name="Levesque R."/>
            <person name="Greer C."/>
            <person name="Whyte L.G."/>
        </authorList>
    </citation>
    <scope>NUCLEOTIDE SEQUENCE [LARGE SCALE GENOMIC DNA]</scope>
    <source>
        <strain evidence="1 2">E3</strain>
    </source>
</reference>
<dbReference type="EMBL" id="RCZE01000004">
    <property type="protein sequence ID" value="TPG79052.1"/>
    <property type="molecule type" value="Genomic_DNA"/>
</dbReference>
<evidence type="ECO:0000313" key="2">
    <source>
        <dbReference type="Proteomes" id="UP000317933"/>
    </source>
</evidence>
<protein>
    <submittedName>
        <fullName evidence="1">Uncharacterized protein</fullName>
    </submittedName>
</protein>
<name>A0A502I091_9PSED</name>
<sequence>MSILESDWKKLKELREIALDRFCQGVLADAKTIAQNGALSAHTRYRMIYRLMRDRDKVIVDTFDNNGQSRSSALMGLWLMVMHDLLTDEELSVLSEPALNSIKDVVRQPYEIEWLEDTVRKD</sequence>
<proteinExistence type="predicted"/>